<dbReference type="EMBL" id="BQNB010019119">
    <property type="protein sequence ID" value="GJT81902.1"/>
    <property type="molecule type" value="Genomic_DNA"/>
</dbReference>
<organism evidence="1 2">
    <name type="scientific">Tanacetum coccineum</name>
    <dbReference type="NCBI Taxonomy" id="301880"/>
    <lineage>
        <taxon>Eukaryota</taxon>
        <taxon>Viridiplantae</taxon>
        <taxon>Streptophyta</taxon>
        <taxon>Embryophyta</taxon>
        <taxon>Tracheophyta</taxon>
        <taxon>Spermatophyta</taxon>
        <taxon>Magnoliopsida</taxon>
        <taxon>eudicotyledons</taxon>
        <taxon>Gunneridae</taxon>
        <taxon>Pentapetalae</taxon>
        <taxon>asterids</taxon>
        <taxon>campanulids</taxon>
        <taxon>Asterales</taxon>
        <taxon>Asteraceae</taxon>
        <taxon>Asteroideae</taxon>
        <taxon>Anthemideae</taxon>
        <taxon>Anthemidinae</taxon>
        <taxon>Tanacetum</taxon>
    </lineage>
</organism>
<reference evidence="1" key="2">
    <citation type="submission" date="2022-01" db="EMBL/GenBank/DDBJ databases">
        <authorList>
            <person name="Yamashiro T."/>
            <person name="Shiraishi A."/>
            <person name="Satake H."/>
            <person name="Nakayama K."/>
        </authorList>
    </citation>
    <scope>NUCLEOTIDE SEQUENCE</scope>
</reference>
<accession>A0ABQ5H1Y5</accession>
<comment type="caution">
    <text evidence="1">The sequence shown here is derived from an EMBL/GenBank/DDBJ whole genome shotgun (WGS) entry which is preliminary data.</text>
</comment>
<evidence type="ECO:0000313" key="2">
    <source>
        <dbReference type="Proteomes" id="UP001151760"/>
    </source>
</evidence>
<dbReference type="Proteomes" id="UP001151760">
    <property type="component" value="Unassembled WGS sequence"/>
</dbReference>
<sequence>MNTMLTYKGFNIITELLKEIKNAVKDDPVIYKKISEATEPFTKISTNKTEVLSLVKGFNFSDLQSSMNALLAHALKQDEELAAWAKSSTNMAWNLGSRILGLERAQNHIQSSMSSLKEDTHSIKTMMTKMKEKSEEPKHSIDANIELIGSSKPQPSITQAQPITIINPEPIISQREGKGIAIDEQVEDQRKLVKASSIIRPDPDALIPYTINEEVYYLTAEQLQAYIDKEEEIKKAGEEARLFAISKHEVIKVVQEEVKKLGIHPKEAITTKAGKKFKKAQDAEHEVLKRQHTEKVKKSIELRKHKFDNYMWTINSRLKPETITNIKIHPKTKPVVITVFRVVQDLMNLLSQRKKRKHMELEPEIKIPGLECNQALPENVLFVNNMVIKEPEHGIFFTDEFGDQAFQRWSDIDKVGMEALVSYLVAASMVQSPKNARFSMKLKKLITEHPDQEKLKSKKVKLEALGYEMD</sequence>
<name>A0ABQ5H1Y5_9ASTR</name>
<evidence type="ECO:0000313" key="1">
    <source>
        <dbReference type="EMBL" id="GJT81902.1"/>
    </source>
</evidence>
<proteinExistence type="predicted"/>
<gene>
    <name evidence="1" type="ORF">Tco_1056244</name>
</gene>
<reference evidence="1" key="1">
    <citation type="journal article" date="2022" name="Int. J. Mol. Sci.">
        <title>Draft Genome of Tanacetum Coccineum: Genomic Comparison of Closely Related Tanacetum-Family Plants.</title>
        <authorList>
            <person name="Yamashiro T."/>
            <person name="Shiraishi A."/>
            <person name="Nakayama K."/>
            <person name="Satake H."/>
        </authorList>
    </citation>
    <scope>NUCLEOTIDE SEQUENCE</scope>
</reference>
<protein>
    <submittedName>
        <fullName evidence="1">Uncharacterized protein</fullName>
    </submittedName>
</protein>
<keyword evidence="2" id="KW-1185">Reference proteome</keyword>